<evidence type="ECO:0000313" key="3">
    <source>
        <dbReference type="Proteomes" id="UP000320184"/>
    </source>
</evidence>
<dbReference type="InterPro" id="IPR029044">
    <property type="entry name" value="Nucleotide-diphossugar_trans"/>
</dbReference>
<dbReference type="SUPFAM" id="SSF53448">
    <property type="entry name" value="Nucleotide-diphospho-sugar transferases"/>
    <property type="match status" value="1"/>
</dbReference>
<name>A0A538SJI1_UNCEI</name>
<proteinExistence type="predicted"/>
<feature type="domain" description="Glycosyltransferase 2-like" evidence="1">
    <location>
        <begin position="16"/>
        <end position="108"/>
    </location>
</feature>
<accession>A0A538SJI1</accession>
<dbReference type="PANTHER" id="PTHR43630">
    <property type="entry name" value="POLY-BETA-1,6-N-ACETYL-D-GLUCOSAMINE SYNTHASE"/>
    <property type="match status" value="1"/>
</dbReference>
<dbReference type="Pfam" id="PF00535">
    <property type="entry name" value="Glycos_transf_2"/>
    <property type="match status" value="1"/>
</dbReference>
<dbReference type="EMBL" id="VBOT01000068">
    <property type="protein sequence ID" value="TMQ51530.1"/>
    <property type="molecule type" value="Genomic_DNA"/>
</dbReference>
<comment type="caution">
    <text evidence="2">The sequence shown here is derived from an EMBL/GenBank/DDBJ whole genome shotgun (WGS) entry which is preliminary data.</text>
</comment>
<dbReference type="Proteomes" id="UP000320184">
    <property type="component" value="Unassembled WGS sequence"/>
</dbReference>
<organism evidence="2 3">
    <name type="scientific">Eiseniibacteriota bacterium</name>
    <dbReference type="NCBI Taxonomy" id="2212470"/>
    <lineage>
        <taxon>Bacteria</taxon>
        <taxon>Candidatus Eiseniibacteriota</taxon>
    </lineage>
</organism>
<gene>
    <name evidence="2" type="ORF">E6K73_05480</name>
</gene>
<reference evidence="2 3" key="1">
    <citation type="journal article" date="2019" name="Nat. Microbiol.">
        <title>Mediterranean grassland soil C-N compound turnover is dependent on rainfall and depth, and is mediated by genomically divergent microorganisms.</title>
        <authorList>
            <person name="Diamond S."/>
            <person name="Andeer P.F."/>
            <person name="Li Z."/>
            <person name="Crits-Christoph A."/>
            <person name="Burstein D."/>
            <person name="Anantharaman K."/>
            <person name="Lane K.R."/>
            <person name="Thomas B.C."/>
            <person name="Pan C."/>
            <person name="Northen T.R."/>
            <person name="Banfield J.F."/>
        </authorList>
    </citation>
    <scope>NUCLEOTIDE SEQUENCE [LARGE SCALE GENOMIC DNA]</scope>
    <source>
        <strain evidence="2">WS_3</strain>
    </source>
</reference>
<dbReference type="CDD" id="cd02511">
    <property type="entry name" value="Beta4Glucosyltransferase"/>
    <property type="match status" value="1"/>
</dbReference>
<dbReference type="Gene3D" id="3.90.550.10">
    <property type="entry name" value="Spore Coat Polysaccharide Biosynthesis Protein SpsA, Chain A"/>
    <property type="match status" value="1"/>
</dbReference>
<dbReference type="InterPro" id="IPR001173">
    <property type="entry name" value="Glyco_trans_2-like"/>
</dbReference>
<keyword evidence="2" id="KW-0808">Transferase</keyword>
<sequence length="269" mass="30313">MDDRLPISVLLLARDEAPRLAALLPRLAFAREVVVVVDAASGDGTRAVAERAGARVFERALDGFGPQRQFGLERCREEWVLWLDADELLDLEAIESLRRAVESAGVAGYRWLRRTWFLGRPILHCGWSGERVLRLFRRDAARFDDAPVHERVWVQGPVRDLRGVIEHRSYESWADCRDKLWRYAAAGAEQARRRGRRASAVDVVVRPWLRFLRMYVLQLGLLDGARGAALCALAAAQVFLKYADLWSGGLSPSNPRNPEAPPPGRGERP</sequence>
<dbReference type="GO" id="GO:0016740">
    <property type="term" value="F:transferase activity"/>
    <property type="evidence" value="ECO:0007669"/>
    <property type="project" value="UniProtKB-KW"/>
</dbReference>
<evidence type="ECO:0000313" key="2">
    <source>
        <dbReference type="EMBL" id="TMQ51530.1"/>
    </source>
</evidence>
<protein>
    <submittedName>
        <fullName evidence="2">Glycosyltransferase family 2 protein</fullName>
    </submittedName>
</protein>
<dbReference type="PANTHER" id="PTHR43630:SF2">
    <property type="entry name" value="GLYCOSYLTRANSFERASE"/>
    <property type="match status" value="1"/>
</dbReference>
<dbReference type="AlphaFoldDB" id="A0A538SJI1"/>
<evidence type="ECO:0000259" key="1">
    <source>
        <dbReference type="Pfam" id="PF00535"/>
    </source>
</evidence>